<feature type="signal peptide" evidence="1">
    <location>
        <begin position="1"/>
        <end position="17"/>
    </location>
</feature>
<dbReference type="InterPro" id="IPR011059">
    <property type="entry name" value="Metal-dep_hydrolase_composite"/>
</dbReference>
<keyword evidence="1" id="KW-0732">Signal</keyword>
<dbReference type="InterPro" id="IPR013108">
    <property type="entry name" value="Amidohydro_3"/>
</dbReference>
<sequence>MPRVVVMWVAAWASALAAVLYAVFQRSTSPQLPTFPPADGASLRSRYAVCQPPSSSGGRRIHTLSRTGGDALGSVRCLLVDDGRVIAHPDFEQLSTLCPSPTQCQVYQLPSKAAILPGLHDAHGHVLDLGWSRTAADLVGSTSVAEVIARLEAYVQASELHREDASKWVEGLGWDQSKFDPPIFPTAADLEASEVLRNRSIALRRIDVHALWLSSRALEKVVQLPTFPAPGQHVEGGLVIRDPNTKQPTGILVDNAMNFAYEAMPRVTDAQRRVQLEAAAESILSVGLTNVGDAAVDADSIAFLQRAADHGKLPFRLYAFLACGPGDSRCRPPQKLIRHAGRLTVRTVKLFADGALGSWGSAMLEPYDDHKDERGLLLIPEEDVEPLIRTWVERGWQVATHAIGDRANKLVLDAYESIVKDAKHTGQDLRLRVEHAQIMRRADIPRFAELGVVASMQPTHCTSDMGYVETRIGHERAKGAYAWKSLLDANGALAFGSDFPVELANPFHGIYSAITRLDAKGNSPSGPGGWFPAEKLSRLEALKAFTVNAAYAQFEEALGGGTLGLNTVADFVVVDRDIMDEQSVSPAQLRGTKVLATVIDGRIVWQGK</sequence>
<evidence type="ECO:0000313" key="4">
    <source>
        <dbReference type="Proteomes" id="UP001176521"/>
    </source>
</evidence>
<dbReference type="SUPFAM" id="SSF51556">
    <property type="entry name" value="Metallo-dependent hydrolases"/>
    <property type="match status" value="1"/>
</dbReference>
<evidence type="ECO:0000313" key="3">
    <source>
        <dbReference type="EMBL" id="KAK0523509.1"/>
    </source>
</evidence>
<protein>
    <recommendedName>
        <fullName evidence="2">Amidohydrolase 3 domain-containing protein</fullName>
    </recommendedName>
</protein>
<feature type="domain" description="Amidohydrolase 3" evidence="2">
    <location>
        <begin position="115"/>
        <end position="604"/>
    </location>
</feature>
<organism evidence="3 4">
    <name type="scientific">Tilletia horrida</name>
    <dbReference type="NCBI Taxonomy" id="155126"/>
    <lineage>
        <taxon>Eukaryota</taxon>
        <taxon>Fungi</taxon>
        <taxon>Dikarya</taxon>
        <taxon>Basidiomycota</taxon>
        <taxon>Ustilaginomycotina</taxon>
        <taxon>Exobasidiomycetes</taxon>
        <taxon>Tilletiales</taxon>
        <taxon>Tilletiaceae</taxon>
        <taxon>Tilletia</taxon>
    </lineage>
</organism>
<dbReference type="PANTHER" id="PTHR22642:SF2">
    <property type="entry name" value="PROTEIN LONG AFTER FAR-RED 3"/>
    <property type="match status" value="1"/>
</dbReference>
<dbReference type="Gene3D" id="3.10.310.70">
    <property type="match status" value="1"/>
</dbReference>
<dbReference type="CDD" id="cd01300">
    <property type="entry name" value="YtcJ_like"/>
    <property type="match status" value="1"/>
</dbReference>
<dbReference type="InterPro" id="IPR032466">
    <property type="entry name" value="Metal_Hydrolase"/>
</dbReference>
<dbReference type="Gene3D" id="2.30.40.10">
    <property type="entry name" value="Urease, subunit C, domain 1"/>
    <property type="match status" value="1"/>
</dbReference>
<evidence type="ECO:0000256" key="1">
    <source>
        <dbReference type="SAM" id="SignalP"/>
    </source>
</evidence>
<accession>A0AAN6JHV5</accession>
<dbReference type="GO" id="GO:0016810">
    <property type="term" value="F:hydrolase activity, acting on carbon-nitrogen (but not peptide) bonds"/>
    <property type="evidence" value="ECO:0007669"/>
    <property type="project" value="InterPro"/>
</dbReference>
<comment type="caution">
    <text evidence="3">The sequence shown here is derived from an EMBL/GenBank/DDBJ whole genome shotgun (WGS) entry which is preliminary data.</text>
</comment>
<reference evidence="3" key="1">
    <citation type="journal article" date="2023" name="PhytoFront">
        <title>Draft Genome Resources of Seven Strains of Tilletia horrida, Causal Agent of Kernel Smut of Rice.</title>
        <authorList>
            <person name="Khanal S."/>
            <person name="Antony Babu S."/>
            <person name="Zhou X.G."/>
        </authorList>
    </citation>
    <scope>NUCLEOTIDE SEQUENCE</scope>
    <source>
        <strain evidence="3">TX3</strain>
    </source>
</reference>
<dbReference type="Pfam" id="PF07969">
    <property type="entry name" value="Amidohydro_3"/>
    <property type="match status" value="1"/>
</dbReference>
<dbReference type="PANTHER" id="PTHR22642">
    <property type="entry name" value="IMIDAZOLONEPROPIONASE"/>
    <property type="match status" value="1"/>
</dbReference>
<feature type="chain" id="PRO_5043019384" description="Amidohydrolase 3 domain-containing protein" evidence="1">
    <location>
        <begin position="18"/>
        <end position="608"/>
    </location>
</feature>
<dbReference type="Gene3D" id="3.20.20.140">
    <property type="entry name" value="Metal-dependent hydrolases"/>
    <property type="match status" value="1"/>
</dbReference>
<keyword evidence="4" id="KW-1185">Reference proteome</keyword>
<proteinExistence type="predicted"/>
<evidence type="ECO:0000259" key="2">
    <source>
        <dbReference type="Pfam" id="PF07969"/>
    </source>
</evidence>
<gene>
    <name evidence="3" type="ORF">OC842_006123</name>
</gene>
<dbReference type="EMBL" id="JAPDMQ010000508">
    <property type="protein sequence ID" value="KAK0523509.1"/>
    <property type="molecule type" value="Genomic_DNA"/>
</dbReference>
<dbReference type="Proteomes" id="UP001176521">
    <property type="component" value="Unassembled WGS sequence"/>
</dbReference>
<name>A0AAN6JHV5_9BASI</name>
<dbReference type="AlphaFoldDB" id="A0AAN6JHV5"/>
<dbReference type="InterPro" id="IPR033932">
    <property type="entry name" value="YtcJ-like"/>
</dbReference>